<dbReference type="RefSeq" id="WP_311066573.1">
    <property type="nucleotide sequence ID" value="NZ_CP134501.1"/>
</dbReference>
<dbReference type="Proteomes" id="UP001303701">
    <property type="component" value="Chromosome"/>
</dbReference>
<dbReference type="EMBL" id="CP134501">
    <property type="protein sequence ID" value="WNF32825.1"/>
    <property type="molecule type" value="Genomic_DNA"/>
</dbReference>
<organism evidence="1 2">
    <name type="scientific">Aeribacillus composti</name>
    <dbReference type="NCBI Taxonomy" id="1868734"/>
    <lineage>
        <taxon>Bacteria</taxon>
        <taxon>Bacillati</taxon>
        <taxon>Bacillota</taxon>
        <taxon>Bacilli</taxon>
        <taxon>Bacillales</taxon>
        <taxon>Bacillaceae</taxon>
        <taxon>Aeribacillus</taxon>
    </lineage>
</organism>
<dbReference type="GeneID" id="301127615"/>
<evidence type="ECO:0000313" key="1">
    <source>
        <dbReference type="EMBL" id="WNF32825.1"/>
    </source>
</evidence>
<proteinExistence type="predicted"/>
<name>A0ABY9W9L5_9BACI</name>
<reference evidence="1 2" key="1">
    <citation type="submission" date="2023-09" db="EMBL/GenBank/DDBJ databases">
        <title>Different Types of Thermotolerant Ring-Cleaving Dioxygenases derived from Aeribacillus composti HB-1 applied for multiple aromatic hydrocarbons removal.</title>
        <authorList>
            <person name="Cao L."/>
            <person name="Li M."/>
            <person name="Ma T."/>
        </authorList>
    </citation>
    <scope>NUCLEOTIDE SEQUENCE [LARGE SCALE GENOMIC DNA]</scope>
    <source>
        <strain evidence="1 2">HB-1</strain>
    </source>
</reference>
<accession>A0ABY9W9L5</accession>
<evidence type="ECO:0000313" key="2">
    <source>
        <dbReference type="Proteomes" id="UP001303701"/>
    </source>
</evidence>
<keyword evidence="2" id="KW-1185">Reference proteome</keyword>
<gene>
    <name evidence="1" type="ORF">RI196_16595</name>
</gene>
<sequence>MIQEEIERTNEDNKLIEFGTFDVTYKGKQTKIRIQVEIQIEDEDKEVVMYIYSSQELVDIIDKEMLKVEGQREF</sequence>
<protein>
    <submittedName>
        <fullName evidence="1">Uncharacterized protein</fullName>
    </submittedName>
</protein>